<feature type="compositionally biased region" description="Basic and acidic residues" evidence="1">
    <location>
        <begin position="312"/>
        <end position="322"/>
    </location>
</feature>
<accession>A0A2P7Z217</accession>
<feature type="compositionally biased region" description="Polar residues" evidence="1">
    <location>
        <begin position="297"/>
        <end position="310"/>
    </location>
</feature>
<reference evidence="3 4" key="1">
    <citation type="submission" date="2017-05" db="EMBL/GenBank/DDBJ databases">
        <title>Draft genome sequence of Elsinoe australis.</title>
        <authorList>
            <person name="Cheng Q."/>
        </authorList>
    </citation>
    <scope>NUCLEOTIDE SEQUENCE [LARGE SCALE GENOMIC DNA]</scope>
    <source>
        <strain evidence="3 4">NL1</strain>
    </source>
</reference>
<keyword evidence="2" id="KW-0812">Transmembrane</keyword>
<keyword evidence="2" id="KW-0472">Membrane</keyword>
<feature type="region of interest" description="Disordered" evidence="1">
    <location>
        <begin position="1"/>
        <end position="45"/>
    </location>
</feature>
<feature type="transmembrane region" description="Helical" evidence="2">
    <location>
        <begin position="55"/>
        <end position="77"/>
    </location>
</feature>
<evidence type="ECO:0000256" key="1">
    <source>
        <dbReference type="SAM" id="MobiDB-lite"/>
    </source>
</evidence>
<name>A0A2P7Z217_9PEZI</name>
<proteinExistence type="predicted"/>
<feature type="transmembrane region" description="Helical" evidence="2">
    <location>
        <begin position="171"/>
        <end position="194"/>
    </location>
</feature>
<feature type="transmembrane region" description="Helical" evidence="2">
    <location>
        <begin position="83"/>
        <end position="104"/>
    </location>
</feature>
<protein>
    <submittedName>
        <fullName evidence="3">Uncharacterized protein</fullName>
    </submittedName>
</protein>
<keyword evidence="2" id="KW-1133">Transmembrane helix</keyword>
<evidence type="ECO:0000313" key="4">
    <source>
        <dbReference type="Proteomes" id="UP000243723"/>
    </source>
</evidence>
<organism evidence="3 4">
    <name type="scientific">Elsinoe australis</name>
    <dbReference type="NCBI Taxonomy" id="40998"/>
    <lineage>
        <taxon>Eukaryota</taxon>
        <taxon>Fungi</taxon>
        <taxon>Dikarya</taxon>
        <taxon>Ascomycota</taxon>
        <taxon>Pezizomycotina</taxon>
        <taxon>Dothideomycetes</taxon>
        <taxon>Dothideomycetidae</taxon>
        <taxon>Myriangiales</taxon>
        <taxon>Elsinoaceae</taxon>
        <taxon>Elsinoe</taxon>
    </lineage>
</organism>
<feature type="transmembrane region" description="Helical" evidence="2">
    <location>
        <begin position="138"/>
        <end position="159"/>
    </location>
</feature>
<dbReference type="Proteomes" id="UP000243723">
    <property type="component" value="Unassembled WGS sequence"/>
</dbReference>
<gene>
    <name evidence="3" type="ORF">B9Z65_4167</name>
</gene>
<comment type="caution">
    <text evidence="3">The sequence shown here is derived from an EMBL/GenBank/DDBJ whole genome shotgun (WGS) entry which is preliminary data.</text>
</comment>
<feature type="region of interest" description="Disordered" evidence="1">
    <location>
        <begin position="280"/>
        <end position="322"/>
    </location>
</feature>
<evidence type="ECO:0000313" key="3">
    <source>
        <dbReference type="EMBL" id="PSK42253.1"/>
    </source>
</evidence>
<dbReference type="AlphaFoldDB" id="A0A2P7Z217"/>
<feature type="compositionally biased region" description="Pro residues" evidence="1">
    <location>
        <begin position="14"/>
        <end position="26"/>
    </location>
</feature>
<dbReference type="EMBL" id="NHZQ01000335">
    <property type="protein sequence ID" value="PSK42253.1"/>
    <property type="molecule type" value="Genomic_DNA"/>
</dbReference>
<sequence length="322" mass="35731">MRASISFSLTADEAPPPHPNSVPPPTHTQLPQIPLSGSDEEDPIPRRPVTKHPLFFYRLFLIISIFFVVVIAAIFPGGYYEEGIWVAPLYGHTLSFLIAIYDLFDHQQTLYFHLRDGVRHGRDSDARLLPQWYPKRRFVVIDTLLVFYYIGVALIYLFVVSRSPYYGGRDTPFYITVAVSIVMFLAGICHSVCANKEMNARSKMQRHAEEWACACTHCAQVQTTVNANRKAGQHVRAVTVAEPPRTTNVEATSPAESVSAMEEGLLARADLSGYGTVVEEPQATQAAKKGKAKQTSNDKITGSGDVTGSNRAKIEDLMDRGD</sequence>
<keyword evidence="4" id="KW-1185">Reference proteome</keyword>
<evidence type="ECO:0000256" key="2">
    <source>
        <dbReference type="SAM" id="Phobius"/>
    </source>
</evidence>